<keyword evidence="1" id="KW-0812">Transmembrane</keyword>
<dbReference type="Proteomes" id="UP000424468">
    <property type="component" value="Chromosome"/>
</dbReference>
<keyword evidence="1" id="KW-1133">Transmembrane helix</keyword>
<protein>
    <submittedName>
        <fullName evidence="2">Uncharacterized protein</fullName>
    </submittedName>
</protein>
<proteinExistence type="predicted"/>
<reference evidence="2 3" key="1">
    <citation type="submission" date="2019-11" db="EMBL/GenBank/DDBJ databases">
        <title>Complete genome sequence of Spiroplasma tabanidicola TAUS-1 (DSM 22603).</title>
        <authorList>
            <person name="Huang C.-T."/>
            <person name="Lin Y.-C."/>
            <person name="Kuo C.-H."/>
        </authorList>
    </citation>
    <scope>NUCLEOTIDE SEQUENCE [LARGE SCALE GENOMIC DNA]</scope>
    <source>
        <strain evidence="2 3">TAUS-1</strain>
    </source>
</reference>
<evidence type="ECO:0000313" key="2">
    <source>
        <dbReference type="EMBL" id="QGS52007.1"/>
    </source>
</evidence>
<evidence type="ECO:0000313" key="3">
    <source>
        <dbReference type="Proteomes" id="UP000424468"/>
    </source>
</evidence>
<dbReference type="EMBL" id="CP046276">
    <property type="protein sequence ID" value="QGS52007.1"/>
    <property type="molecule type" value="Genomic_DNA"/>
</dbReference>
<dbReference type="OrthoDB" id="389596at2"/>
<evidence type="ECO:0000256" key="1">
    <source>
        <dbReference type="SAM" id="Phobius"/>
    </source>
</evidence>
<sequence length="188" mass="22672">MQNRDYVLIIFISIWLCALLVSGLLALFYSIRIKGYKTINNEYLKKFQEKQKDFKLEKVNINYKLPDTEVCYFNQNAIKIYYRKRKKEKADNKLRISDYKYYYNDNKLTSEFANLFLTNKHLVIEFKQKYLKVELKNIVSLICYTFYIGDWIKGIELVLANKRYLFDLEDVNLVLSFNELIKEQENGK</sequence>
<dbReference type="AlphaFoldDB" id="A0A6I6C588"/>
<keyword evidence="1" id="KW-0472">Membrane</keyword>
<feature type="transmembrane region" description="Helical" evidence="1">
    <location>
        <begin position="6"/>
        <end position="29"/>
    </location>
</feature>
<organism evidence="2 3">
    <name type="scientific">Spiroplasma tabanidicola</name>
    <dbReference type="NCBI Taxonomy" id="324079"/>
    <lineage>
        <taxon>Bacteria</taxon>
        <taxon>Bacillati</taxon>
        <taxon>Mycoplasmatota</taxon>
        <taxon>Mollicutes</taxon>
        <taxon>Entomoplasmatales</taxon>
        <taxon>Spiroplasmataceae</taxon>
        <taxon>Spiroplasma</taxon>
    </lineage>
</organism>
<name>A0A6I6C588_9MOLU</name>
<accession>A0A6I6C588</accession>
<dbReference type="RefSeq" id="WP_156006534.1">
    <property type="nucleotide sequence ID" value="NZ_CP046276.1"/>
</dbReference>
<keyword evidence="3" id="KW-1185">Reference proteome</keyword>
<dbReference type="KEGG" id="stab:STABA_v1c06460"/>
<gene>
    <name evidence="2" type="ORF">STABA_v1c06460</name>
</gene>